<gene>
    <name evidence="2" type="ORF">SAMN04488012_1143</name>
</gene>
<accession>A0A1M6L229</accession>
<organism evidence="2 3">
    <name type="scientific">Palleronia salina</name>
    <dbReference type="NCBI Taxonomy" id="313368"/>
    <lineage>
        <taxon>Bacteria</taxon>
        <taxon>Pseudomonadati</taxon>
        <taxon>Pseudomonadota</taxon>
        <taxon>Alphaproteobacteria</taxon>
        <taxon>Rhodobacterales</taxon>
        <taxon>Roseobacteraceae</taxon>
        <taxon>Palleronia</taxon>
    </lineage>
</organism>
<dbReference type="AlphaFoldDB" id="A0A1M6L229"/>
<dbReference type="EMBL" id="FQZA01000014">
    <property type="protein sequence ID" value="SHJ65194.1"/>
    <property type="molecule type" value="Genomic_DNA"/>
</dbReference>
<proteinExistence type="predicted"/>
<sequence>MNTRLNTAFLGAVLGLSLAATAALAFTSTEIPVADRHHATLEMQERFPDLF</sequence>
<evidence type="ECO:0000256" key="1">
    <source>
        <dbReference type="SAM" id="SignalP"/>
    </source>
</evidence>
<dbReference type="RefSeq" id="WP_175550322.1">
    <property type="nucleotide sequence ID" value="NZ_FQZA01000014.1"/>
</dbReference>
<dbReference type="Proteomes" id="UP000184040">
    <property type="component" value="Unassembled WGS sequence"/>
</dbReference>
<name>A0A1M6L229_9RHOB</name>
<feature type="chain" id="PRO_5012455024" evidence="1">
    <location>
        <begin position="26"/>
        <end position="51"/>
    </location>
</feature>
<evidence type="ECO:0000313" key="3">
    <source>
        <dbReference type="Proteomes" id="UP000184040"/>
    </source>
</evidence>
<evidence type="ECO:0000313" key="2">
    <source>
        <dbReference type="EMBL" id="SHJ65194.1"/>
    </source>
</evidence>
<keyword evidence="1" id="KW-0732">Signal</keyword>
<keyword evidence="3" id="KW-1185">Reference proteome</keyword>
<protein>
    <submittedName>
        <fullName evidence="2">Uncharacterized protein</fullName>
    </submittedName>
</protein>
<reference evidence="2 3" key="1">
    <citation type="submission" date="2016-11" db="EMBL/GenBank/DDBJ databases">
        <authorList>
            <person name="Jaros S."/>
            <person name="Januszkiewicz K."/>
            <person name="Wedrychowicz H."/>
        </authorList>
    </citation>
    <scope>NUCLEOTIDE SEQUENCE [LARGE SCALE GENOMIC DNA]</scope>
    <source>
        <strain evidence="2 3">DSM 26892</strain>
    </source>
</reference>
<feature type="signal peptide" evidence="1">
    <location>
        <begin position="1"/>
        <end position="25"/>
    </location>
</feature>